<reference evidence="1 2" key="1">
    <citation type="journal article" date="2019" name="Nat. Ecol. Evol.">
        <title>Megaphylogeny resolves global patterns of mushroom evolution.</title>
        <authorList>
            <person name="Varga T."/>
            <person name="Krizsan K."/>
            <person name="Foldi C."/>
            <person name="Dima B."/>
            <person name="Sanchez-Garcia M."/>
            <person name="Sanchez-Ramirez S."/>
            <person name="Szollosi G.J."/>
            <person name="Szarkandi J.G."/>
            <person name="Papp V."/>
            <person name="Albert L."/>
            <person name="Andreopoulos W."/>
            <person name="Angelini C."/>
            <person name="Antonin V."/>
            <person name="Barry K.W."/>
            <person name="Bougher N.L."/>
            <person name="Buchanan P."/>
            <person name="Buyck B."/>
            <person name="Bense V."/>
            <person name="Catcheside P."/>
            <person name="Chovatia M."/>
            <person name="Cooper J."/>
            <person name="Damon W."/>
            <person name="Desjardin D."/>
            <person name="Finy P."/>
            <person name="Geml J."/>
            <person name="Haridas S."/>
            <person name="Hughes K."/>
            <person name="Justo A."/>
            <person name="Karasinski D."/>
            <person name="Kautmanova I."/>
            <person name="Kiss B."/>
            <person name="Kocsube S."/>
            <person name="Kotiranta H."/>
            <person name="LaButti K.M."/>
            <person name="Lechner B.E."/>
            <person name="Liimatainen K."/>
            <person name="Lipzen A."/>
            <person name="Lukacs Z."/>
            <person name="Mihaltcheva S."/>
            <person name="Morgado L.N."/>
            <person name="Niskanen T."/>
            <person name="Noordeloos M.E."/>
            <person name="Ohm R.A."/>
            <person name="Ortiz-Santana B."/>
            <person name="Ovrebo C."/>
            <person name="Racz N."/>
            <person name="Riley R."/>
            <person name="Savchenko A."/>
            <person name="Shiryaev A."/>
            <person name="Soop K."/>
            <person name="Spirin V."/>
            <person name="Szebenyi C."/>
            <person name="Tomsovsky M."/>
            <person name="Tulloss R.E."/>
            <person name="Uehling J."/>
            <person name="Grigoriev I.V."/>
            <person name="Vagvolgyi C."/>
            <person name="Papp T."/>
            <person name="Martin F.M."/>
            <person name="Miettinen O."/>
            <person name="Hibbett D.S."/>
            <person name="Nagy L.G."/>
        </authorList>
    </citation>
    <scope>NUCLEOTIDE SEQUENCE [LARGE SCALE GENOMIC DNA]</scope>
    <source>
        <strain evidence="1 2">CBS 962.96</strain>
    </source>
</reference>
<evidence type="ECO:0000313" key="2">
    <source>
        <dbReference type="Proteomes" id="UP000297245"/>
    </source>
</evidence>
<name>A0A4S8MBN8_DENBC</name>
<organism evidence="1 2">
    <name type="scientific">Dendrothele bispora (strain CBS 962.96)</name>
    <dbReference type="NCBI Taxonomy" id="1314807"/>
    <lineage>
        <taxon>Eukaryota</taxon>
        <taxon>Fungi</taxon>
        <taxon>Dikarya</taxon>
        <taxon>Basidiomycota</taxon>
        <taxon>Agaricomycotina</taxon>
        <taxon>Agaricomycetes</taxon>
        <taxon>Agaricomycetidae</taxon>
        <taxon>Agaricales</taxon>
        <taxon>Agaricales incertae sedis</taxon>
        <taxon>Dendrothele</taxon>
    </lineage>
</organism>
<sequence length="73" mass="8677">MHRNVGDEMRQDWTRRHHLPSLVLLSFLICNTQLRLNSHPSIDLLRITIPVFVAIFASTRLIEMYRYSRPSRS</sequence>
<accession>A0A4S8MBN8</accession>
<dbReference type="EMBL" id="ML179111">
    <property type="protein sequence ID" value="THU99914.1"/>
    <property type="molecule type" value="Genomic_DNA"/>
</dbReference>
<dbReference type="Proteomes" id="UP000297245">
    <property type="component" value="Unassembled WGS sequence"/>
</dbReference>
<proteinExistence type="predicted"/>
<keyword evidence="2" id="KW-1185">Reference proteome</keyword>
<evidence type="ECO:0000313" key="1">
    <source>
        <dbReference type="EMBL" id="THU99914.1"/>
    </source>
</evidence>
<dbReference type="AlphaFoldDB" id="A0A4S8MBN8"/>
<protein>
    <submittedName>
        <fullName evidence="1">Uncharacterized protein</fullName>
    </submittedName>
</protein>
<gene>
    <name evidence="1" type="ORF">K435DRAFT_472733</name>
</gene>